<feature type="compositionally biased region" description="Acidic residues" evidence="2">
    <location>
        <begin position="193"/>
        <end position="211"/>
    </location>
</feature>
<feature type="compositionally biased region" description="Low complexity" evidence="2">
    <location>
        <begin position="249"/>
        <end position="272"/>
    </location>
</feature>
<proteinExistence type="predicted"/>
<feature type="compositionally biased region" description="Basic and acidic residues" evidence="2">
    <location>
        <begin position="373"/>
        <end position="383"/>
    </location>
</feature>
<evidence type="ECO:0000256" key="2">
    <source>
        <dbReference type="SAM" id="MobiDB-lite"/>
    </source>
</evidence>
<protein>
    <submittedName>
        <fullName evidence="4">NADH-ubiquinone oxidoreductase 30.4 kDa subunit</fullName>
    </submittedName>
</protein>
<keyword evidence="5" id="KW-1185">Reference proteome</keyword>
<dbReference type="PANTHER" id="PTHR23325:SF1">
    <property type="entry name" value="SERUM RESPONSE FACTOR-BINDING PROTEIN 1"/>
    <property type="match status" value="1"/>
</dbReference>
<feature type="compositionally biased region" description="Gly residues" evidence="2">
    <location>
        <begin position="392"/>
        <end position="406"/>
    </location>
</feature>
<feature type="compositionally biased region" description="Acidic residues" evidence="2">
    <location>
        <begin position="219"/>
        <end position="231"/>
    </location>
</feature>
<accession>A0ABR4PEM4</accession>
<organism evidence="4 5">
    <name type="scientific">Phlyctema vagabunda</name>
    <dbReference type="NCBI Taxonomy" id="108571"/>
    <lineage>
        <taxon>Eukaryota</taxon>
        <taxon>Fungi</taxon>
        <taxon>Dikarya</taxon>
        <taxon>Ascomycota</taxon>
        <taxon>Pezizomycotina</taxon>
        <taxon>Leotiomycetes</taxon>
        <taxon>Helotiales</taxon>
        <taxon>Dermateaceae</taxon>
        <taxon>Phlyctema</taxon>
    </lineage>
</organism>
<feature type="region of interest" description="Disordered" evidence="2">
    <location>
        <begin position="161"/>
        <end position="441"/>
    </location>
</feature>
<dbReference type="InterPro" id="IPR037393">
    <property type="entry name" value="Bud22/SRFB1"/>
</dbReference>
<dbReference type="Proteomes" id="UP001629113">
    <property type="component" value="Unassembled WGS sequence"/>
</dbReference>
<dbReference type="EMBL" id="JBFCZG010000005">
    <property type="protein sequence ID" value="KAL3421773.1"/>
    <property type="molecule type" value="Genomic_DNA"/>
</dbReference>
<evidence type="ECO:0000259" key="3">
    <source>
        <dbReference type="Pfam" id="PF09073"/>
    </source>
</evidence>
<reference evidence="4 5" key="1">
    <citation type="submission" date="2024-06" db="EMBL/GenBank/DDBJ databases">
        <title>Complete genome of Phlyctema vagabunda strain 19-DSS-EL-015.</title>
        <authorList>
            <person name="Fiorenzani C."/>
        </authorList>
    </citation>
    <scope>NUCLEOTIDE SEQUENCE [LARGE SCALE GENOMIC DNA]</scope>
    <source>
        <strain evidence="4 5">19-DSS-EL-015</strain>
    </source>
</reference>
<evidence type="ECO:0000313" key="5">
    <source>
        <dbReference type="Proteomes" id="UP001629113"/>
    </source>
</evidence>
<feature type="domain" description="Bud22" evidence="3">
    <location>
        <begin position="29"/>
        <end position="467"/>
    </location>
</feature>
<evidence type="ECO:0000313" key="4">
    <source>
        <dbReference type="EMBL" id="KAL3421773.1"/>
    </source>
</evidence>
<keyword evidence="1" id="KW-0175">Coiled coil</keyword>
<dbReference type="Pfam" id="PF09073">
    <property type="entry name" value="BUD22"/>
    <property type="match status" value="1"/>
</dbReference>
<sequence>MPKRKRDGFSGTGDRVEDIRRTGVEEKLVHSKKLLHRALKTSKGLYRQKLGKKVTQAKAKAELDELPRLEREITALKGLDLDKSTDVLLYKTLLKSDAIAESELLPEYVKAPLPKPEGSEEELNALHNVVSGVYNGKMVREVLNQAMNGIYIAMGIPAPAANSKGKKANKKEPAKGILKESGPRQPAGRDREAIEDEAEPAWEGFDSDAEDQNGHEGQEDGEDDSELDEEELSRYDALLGASSDEESLDLNLPRSRLSLRDLSITPSPSRSPSPERRAKKSKGSTTSARDAPQKVGGSTFLPTLMGGYWSGSESSASDLEDDEVMKAPPAKKNRKGQMERRLIAQKKFGANANHVKKGLGLKGQTAPQEDDGWDAKRGAKDGSEPGARGRGRGSSRGGAMTGGRSSGGRQRNFEQVTGENAIAVQPRKRGLGKKDDAGPLHESWMAAKKAKEAQKAASFQGKKITFD</sequence>
<dbReference type="PANTHER" id="PTHR23325">
    <property type="entry name" value="SERUM RESPONSE FACTOR-BINDING"/>
    <property type="match status" value="1"/>
</dbReference>
<comment type="caution">
    <text evidence="4">The sequence shown here is derived from an EMBL/GenBank/DDBJ whole genome shotgun (WGS) entry which is preliminary data.</text>
</comment>
<dbReference type="InterPro" id="IPR015158">
    <property type="entry name" value="Bud22_dom"/>
</dbReference>
<feature type="compositionally biased region" description="Basic and acidic residues" evidence="2">
    <location>
        <begin position="170"/>
        <end position="192"/>
    </location>
</feature>
<evidence type="ECO:0000256" key="1">
    <source>
        <dbReference type="ARBA" id="ARBA00023054"/>
    </source>
</evidence>
<name>A0ABR4PEM4_9HELO</name>
<gene>
    <name evidence="4" type="ORF">PVAG01_05930</name>
</gene>